<feature type="domain" description="NADH:quinone oxidoreductase/Mrp antiporter transmembrane" evidence="7">
    <location>
        <begin position="129"/>
        <end position="424"/>
    </location>
</feature>
<keyword evidence="2 5" id="KW-0812">Transmembrane</keyword>
<keyword evidence="4 5" id="KW-0472">Membrane</keyword>
<feature type="transmembrane region" description="Helical" evidence="5">
    <location>
        <begin position="410"/>
        <end position="435"/>
    </location>
</feature>
<feature type="transmembrane region" description="Helical" evidence="5">
    <location>
        <begin position="373"/>
        <end position="390"/>
    </location>
</feature>
<dbReference type="HOGENOM" id="CLU_007100_1_5_7"/>
<evidence type="ECO:0000256" key="5">
    <source>
        <dbReference type="HAMAP-Rule" id="MF_00445"/>
    </source>
</evidence>
<feature type="transmembrane region" description="Helical" evidence="5">
    <location>
        <begin position="81"/>
        <end position="101"/>
    </location>
</feature>
<keyword evidence="5" id="KW-0997">Cell inner membrane</keyword>
<evidence type="ECO:0000256" key="6">
    <source>
        <dbReference type="RuleBase" id="RU000320"/>
    </source>
</evidence>
<dbReference type="PANTHER" id="PTHR22773">
    <property type="entry name" value="NADH DEHYDROGENASE"/>
    <property type="match status" value="1"/>
</dbReference>
<dbReference type="InterPro" id="IPR001750">
    <property type="entry name" value="ND/Mrp_TM"/>
</dbReference>
<comment type="subcellular location">
    <subcellularLocation>
        <location evidence="5">Cell inner membrane</location>
        <topology evidence="5">Multi-pass membrane protein</topology>
    </subcellularLocation>
    <subcellularLocation>
        <location evidence="1">Endomembrane system</location>
        <topology evidence="1">Multi-pass membrane protein</topology>
    </subcellularLocation>
    <subcellularLocation>
        <location evidence="6">Membrane</location>
        <topology evidence="6">Multi-pass membrane protein</topology>
    </subcellularLocation>
</comment>
<feature type="transmembrane region" description="Helical" evidence="5">
    <location>
        <begin position="12"/>
        <end position="35"/>
    </location>
</feature>
<dbReference type="InterPro" id="IPR010096">
    <property type="entry name" value="NADH-Q_OxRdtase_suN/2"/>
</dbReference>
<comment type="catalytic activity">
    <reaction evidence="5">
        <text>a quinone + NADH + 5 H(+)(in) = a quinol + NAD(+) + 4 H(+)(out)</text>
        <dbReference type="Rhea" id="RHEA:57888"/>
        <dbReference type="ChEBI" id="CHEBI:15378"/>
        <dbReference type="ChEBI" id="CHEBI:24646"/>
        <dbReference type="ChEBI" id="CHEBI:57540"/>
        <dbReference type="ChEBI" id="CHEBI:57945"/>
        <dbReference type="ChEBI" id="CHEBI:132124"/>
    </reaction>
</comment>
<evidence type="ECO:0000313" key="9">
    <source>
        <dbReference type="Proteomes" id="UP000008139"/>
    </source>
</evidence>
<feature type="transmembrane region" description="Helical" evidence="5">
    <location>
        <begin position="447"/>
        <end position="469"/>
    </location>
</feature>
<dbReference type="GO" id="GO:0042773">
    <property type="term" value="P:ATP synthesis coupled electron transport"/>
    <property type="evidence" value="ECO:0007669"/>
    <property type="project" value="InterPro"/>
</dbReference>
<keyword evidence="5" id="KW-1278">Translocase</keyword>
<dbReference type="GO" id="GO:0012505">
    <property type="term" value="C:endomembrane system"/>
    <property type="evidence" value="ECO:0007669"/>
    <property type="project" value="UniProtKB-SubCell"/>
</dbReference>
<reference evidence="8 9" key="1">
    <citation type="journal article" date="2011" name="Stand. Genomic Sci.">
        <title>Complete genome sequence of the thermophilic sulfur-reducer Hippea maritima type strain (MH(2)).</title>
        <authorList>
            <person name="Huntemann M."/>
            <person name="Lu M."/>
            <person name="Nolan M."/>
            <person name="Lapidus A."/>
            <person name="Lucas S."/>
            <person name="Hammon N."/>
            <person name="Deshpande S."/>
            <person name="Cheng J.F."/>
            <person name="Tapia R."/>
            <person name="Han C."/>
            <person name="Goodwin L."/>
            <person name="Pitluck S."/>
            <person name="Liolios K."/>
            <person name="Pagani I."/>
            <person name="Ivanova N."/>
            <person name="Ovchinikova G."/>
            <person name="Pati A."/>
            <person name="Chen A."/>
            <person name="Palaniappan K."/>
            <person name="Land M."/>
            <person name="Hauser L."/>
            <person name="Jeffries C.D."/>
            <person name="Detter J.C."/>
            <person name="Brambilla E.M."/>
            <person name="Rohde M."/>
            <person name="Spring S."/>
            <person name="Goker M."/>
            <person name="Woyke T."/>
            <person name="Bristow J."/>
            <person name="Eisen J.A."/>
            <person name="Markowitz V."/>
            <person name="Hugenholtz P."/>
            <person name="Kyrpides N.C."/>
            <person name="Klenk H.P."/>
            <person name="Mavromatis K."/>
        </authorList>
    </citation>
    <scope>NUCLEOTIDE SEQUENCE [LARGE SCALE GENOMIC DNA]</scope>
    <source>
        <strain evidence="9">ATCC 700847 / DSM 10411 / MH2</strain>
    </source>
</reference>
<evidence type="ECO:0000259" key="7">
    <source>
        <dbReference type="Pfam" id="PF00361"/>
    </source>
</evidence>
<dbReference type="Pfam" id="PF00361">
    <property type="entry name" value="Proton_antipo_M"/>
    <property type="match status" value="1"/>
</dbReference>
<dbReference type="GO" id="GO:0048038">
    <property type="term" value="F:quinone binding"/>
    <property type="evidence" value="ECO:0007669"/>
    <property type="project" value="UniProtKB-KW"/>
</dbReference>
<dbReference type="Proteomes" id="UP000008139">
    <property type="component" value="Chromosome"/>
</dbReference>
<feature type="transmembrane region" description="Helical" evidence="5">
    <location>
        <begin position="108"/>
        <end position="126"/>
    </location>
</feature>
<dbReference type="NCBIfam" id="TIGR01770">
    <property type="entry name" value="NDH_I_N"/>
    <property type="match status" value="1"/>
</dbReference>
<comment type="subunit">
    <text evidence="5">NDH-1 is composed of 14 different subunits. Subunits NuoA, H, J, K, L, M, N constitute the membrane sector of the complex.</text>
</comment>
<keyword evidence="5" id="KW-0874">Quinone</keyword>
<dbReference type="eggNOG" id="COG1007">
    <property type="taxonomic scope" value="Bacteria"/>
</dbReference>
<keyword evidence="3 5" id="KW-1133">Transmembrane helix</keyword>
<evidence type="ECO:0000313" key="8">
    <source>
        <dbReference type="EMBL" id="AEA33220.1"/>
    </source>
</evidence>
<reference evidence="9" key="2">
    <citation type="submission" date="2011-03" db="EMBL/GenBank/DDBJ databases">
        <title>The complete genome of Hippea maritima DSM 10411.</title>
        <authorList>
            <consortium name="US DOE Joint Genome Institute (JGI-PGF)"/>
            <person name="Lucas S."/>
            <person name="Copeland A."/>
            <person name="Lapidus A."/>
            <person name="Bruce D."/>
            <person name="Goodwin L."/>
            <person name="Pitluck S."/>
            <person name="Peters L."/>
            <person name="Kyrpides N."/>
            <person name="Mavromatis K."/>
            <person name="Pagani I."/>
            <person name="Ivanova N."/>
            <person name="Mikhailova N."/>
            <person name="Lu M."/>
            <person name="Detter J.C."/>
            <person name="Tapia R."/>
            <person name="Han C."/>
            <person name="Land M."/>
            <person name="Hauser L."/>
            <person name="Markowitz V."/>
            <person name="Cheng J.-F."/>
            <person name="Hugenholtz P."/>
            <person name="Woyke T."/>
            <person name="Wu D."/>
            <person name="Spring S."/>
            <person name="Schroeder M."/>
            <person name="Brambilla E."/>
            <person name="Klenk H.-P."/>
            <person name="Eisen J.A."/>
        </authorList>
    </citation>
    <scope>NUCLEOTIDE SEQUENCE [LARGE SCALE GENOMIC DNA]</scope>
    <source>
        <strain evidence="9">ATCC 700847 / DSM 10411 / MH2</strain>
    </source>
</reference>
<keyword evidence="5" id="KW-0520">NAD</keyword>
<dbReference type="HAMAP" id="MF_00445">
    <property type="entry name" value="NDH1_NuoN_1"/>
    <property type="match status" value="1"/>
</dbReference>
<name>F2LXN4_HIPMA</name>
<sequence length="484" mass="53113">MSISMVYSLKDLTAIIPELILTGFAFAILLIDLWLPKRLKTLNGLLALFGVIFAFAAVVVMYNANMTAFNNMIVMDKASNFASIIMLITAFVAIIMSFDFLKREEINLGEYYEVLLFSLVAMQILASTYNLIVMFIAVETLSIGMYILTGFLRDKDESVEGAMKYFILGSFASTFLVLGIGLFYGLFGSVDLNVIKSSLSGASSFYKWISILAFLFVFVGFGFKIAAFPFHSWTPDVYASAPTPMSAFMSVAPKAAAFLALLRFLAVGMGPIEPNWTKVLWVVAVLTMTFGNTVALWQKDLKRLLGYSSIAHAGYMLVGIVAANELGYGAVMFYLFSYVFLNLGAFSVAELISKKEDRGTEIENLKGFGYKHPLIAASMLVFMFGLAGVPPTVGFVGKYYLFSAAVKSHLYWLAIIGVVNSAISAYFYLNVIVTMYMKGENESKLELFNSVPVKAVVLLAAICVLYIGIFPSSFLDIALGSIGF</sequence>
<dbReference type="GO" id="GO:0005886">
    <property type="term" value="C:plasma membrane"/>
    <property type="evidence" value="ECO:0007669"/>
    <property type="project" value="UniProtKB-SubCell"/>
</dbReference>
<feature type="transmembrane region" description="Helical" evidence="5">
    <location>
        <begin position="329"/>
        <end position="352"/>
    </location>
</feature>
<proteinExistence type="inferred from homology"/>
<evidence type="ECO:0000256" key="4">
    <source>
        <dbReference type="ARBA" id="ARBA00023136"/>
    </source>
</evidence>
<feature type="transmembrane region" description="Helical" evidence="5">
    <location>
        <begin position="279"/>
        <end position="297"/>
    </location>
</feature>
<keyword evidence="5" id="KW-1003">Cell membrane</keyword>
<dbReference type="GO" id="GO:0050136">
    <property type="term" value="F:NADH dehydrogenase (quinone) (non-electrogenic) activity"/>
    <property type="evidence" value="ECO:0007669"/>
    <property type="project" value="UniProtKB-UniRule"/>
</dbReference>
<accession>F2LXN4</accession>
<evidence type="ECO:0000256" key="3">
    <source>
        <dbReference type="ARBA" id="ARBA00022989"/>
    </source>
</evidence>
<feature type="transmembrane region" description="Helical" evidence="5">
    <location>
        <begin position="165"/>
        <end position="185"/>
    </location>
</feature>
<dbReference type="KEGG" id="hmr:Hipma_0243"/>
<keyword evidence="9" id="KW-1185">Reference proteome</keyword>
<dbReference type="InParanoid" id="F2LXN4"/>
<gene>
    <name evidence="5" type="primary">nuoN</name>
    <name evidence="8" type="ordered locus">Hipma_0243</name>
</gene>
<evidence type="ECO:0000256" key="1">
    <source>
        <dbReference type="ARBA" id="ARBA00004127"/>
    </source>
</evidence>
<dbReference type="STRING" id="760142.Hipma_0243"/>
<dbReference type="OrthoDB" id="9805769at2"/>
<keyword evidence="8" id="KW-0560">Oxidoreductase</keyword>
<comment type="similarity">
    <text evidence="5">Belongs to the complex I subunit 2 family.</text>
</comment>
<feature type="transmembrane region" description="Helical" evidence="5">
    <location>
        <begin position="247"/>
        <end position="267"/>
    </location>
</feature>
<feature type="transmembrane region" description="Helical" evidence="5">
    <location>
        <begin position="205"/>
        <end position="226"/>
    </location>
</feature>
<keyword evidence="5" id="KW-0830">Ubiquinone</keyword>
<evidence type="ECO:0000256" key="2">
    <source>
        <dbReference type="ARBA" id="ARBA00022692"/>
    </source>
</evidence>
<comment type="function">
    <text evidence="5">NDH-1 shuttles electrons from NADH, via FMN and iron-sulfur (Fe-S) centers, to quinones in the respiratory chain. The immediate electron acceptor for the enzyme in this species is believed to be ubiquinone. Couples the redox reaction to proton translocation (for every two electrons transferred, four hydrogen ions are translocated across the cytoplasmic membrane), and thus conserves the redox energy in a proton gradient.</text>
</comment>
<dbReference type="GO" id="GO:0008137">
    <property type="term" value="F:NADH dehydrogenase (ubiquinone) activity"/>
    <property type="evidence" value="ECO:0007669"/>
    <property type="project" value="InterPro"/>
</dbReference>
<dbReference type="EMBL" id="CP002606">
    <property type="protein sequence ID" value="AEA33220.1"/>
    <property type="molecule type" value="Genomic_DNA"/>
</dbReference>
<dbReference type="RefSeq" id="WP_013681264.1">
    <property type="nucleotide sequence ID" value="NC_015318.1"/>
</dbReference>
<feature type="transmembrane region" description="Helical" evidence="5">
    <location>
        <begin position="42"/>
        <end position="61"/>
    </location>
</feature>
<dbReference type="EC" id="7.1.1.-" evidence="5"/>
<organism evidence="8 9">
    <name type="scientific">Hippea maritima (strain ATCC 700847 / DSM 10411 / MH2)</name>
    <dbReference type="NCBI Taxonomy" id="760142"/>
    <lineage>
        <taxon>Bacteria</taxon>
        <taxon>Pseudomonadati</taxon>
        <taxon>Campylobacterota</taxon>
        <taxon>Desulfurellia</taxon>
        <taxon>Desulfurellales</taxon>
        <taxon>Hippeaceae</taxon>
        <taxon>Hippea</taxon>
    </lineage>
</organism>
<protein>
    <recommendedName>
        <fullName evidence="5">NADH-quinone oxidoreductase subunit N</fullName>
        <ecNumber evidence="5">7.1.1.-</ecNumber>
    </recommendedName>
    <alternativeName>
        <fullName evidence="5">NADH dehydrogenase I subunit N</fullName>
    </alternativeName>
    <alternativeName>
        <fullName evidence="5">NDH-1 subunit N</fullName>
    </alternativeName>
</protein>
<keyword evidence="5" id="KW-0813">Transport</keyword>
<dbReference type="FunCoup" id="F2LXN4">
    <property type="interactions" value="110"/>
</dbReference>
<dbReference type="AlphaFoldDB" id="F2LXN4"/>